<gene>
    <name evidence="1" type="ORF">SVIM_LOCUS382343</name>
</gene>
<proteinExistence type="predicted"/>
<sequence>MSLSSYIMPSPNWLCDMIKNEVTLKTPAKKFAWEFSKDKGLDVVAVVNPGTTMGPVFMLNGSVVVMLVRLPKDNSNASRIFSTGSGLTDIAFKVMTATCGENNLLWTCLPTSSFKVEKILLSIEDIKVDCSSIRRMVTEVIEDAKNNKNNGTIDGVCRAEDELSHLQACDKQTAFLRESITSDQQKSPHYPLPCDKFSMLRSVFEVYLSLPPRNRTMDQTTLKDGVTAQSSIHSHQQSCKLIGVDFLNHISVHLGGTCCHAFDMISSFLLPRQDPLLEGRGRTFLLKAHKVVLDNILVVVSSRRFSSKASSSSARDMSHSLRNIVALSSTGYLTS</sequence>
<evidence type="ECO:0000313" key="1">
    <source>
        <dbReference type="EMBL" id="VFU54576.1"/>
    </source>
</evidence>
<organism evidence="1">
    <name type="scientific">Salix viminalis</name>
    <name type="common">Common osier</name>
    <name type="synonym">Basket willow</name>
    <dbReference type="NCBI Taxonomy" id="40686"/>
    <lineage>
        <taxon>Eukaryota</taxon>
        <taxon>Viridiplantae</taxon>
        <taxon>Streptophyta</taxon>
        <taxon>Embryophyta</taxon>
        <taxon>Tracheophyta</taxon>
        <taxon>Spermatophyta</taxon>
        <taxon>Magnoliopsida</taxon>
        <taxon>eudicotyledons</taxon>
        <taxon>Gunneridae</taxon>
        <taxon>Pentapetalae</taxon>
        <taxon>rosids</taxon>
        <taxon>fabids</taxon>
        <taxon>Malpighiales</taxon>
        <taxon>Salicaceae</taxon>
        <taxon>Saliceae</taxon>
        <taxon>Salix</taxon>
    </lineage>
</organism>
<dbReference type="AlphaFoldDB" id="A0A6N2MJT2"/>
<name>A0A6N2MJT2_SALVM</name>
<reference evidence="1" key="1">
    <citation type="submission" date="2019-03" db="EMBL/GenBank/DDBJ databases">
        <authorList>
            <person name="Mank J."/>
            <person name="Almeida P."/>
        </authorList>
    </citation>
    <scope>NUCLEOTIDE SEQUENCE</scope>
    <source>
        <strain evidence="1">78183</strain>
    </source>
</reference>
<dbReference type="EMBL" id="CAADRP010001844">
    <property type="protein sequence ID" value="VFU54576.1"/>
    <property type="molecule type" value="Genomic_DNA"/>
</dbReference>
<accession>A0A6N2MJT2</accession>
<protein>
    <submittedName>
        <fullName evidence="1">Uncharacterized protein</fullName>
    </submittedName>
</protein>